<feature type="transmembrane region" description="Helical" evidence="1">
    <location>
        <begin position="132"/>
        <end position="153"/>
    </location>
</feature>
<dbReference type="Proteomes" id="UP000076276">
    <property type="component" value="Unassembled WGS sequence"/>
</dbReference>
<protein>
    <submittedName>
        <fullName evidence="2">Uncharacterized protein</fullName>
    </submittedName>
</protein>
<dbReference type="AlphaFoldDB" id="A0A151Y6E2"/>
<keyword evidence="1" id="KW-0472">Membrane</keyword>
<gene>
    <name evidence="2" type="ORF">AZH43_00385</name>
</gene>
<comment type="caution">
    <text evidence="2">The sequence shown here is derived from an EMBL/GenBank/DDBJ whole genome shotgun (WGS) entry which is preliminary data.</text>
</comment>
<dbReference type="OrthoDB" id="6703996at2"/>
<evidence type="ECO:0000313" key="2">
    <source>
        <dbReference type="EMBL" id="KYQ73611.1"/>
    </source>
</evidence>
<proteinExistence type="predicted"/>
<organism evidence="2 3">
    <name type="scientific">Acinetobacter pragensis</name>
    <dbReference type="NCBI Taxonomy" id="1806892"/>
    <lineage>
        <taxon>Bacteria</taxon>
        <taxon>Pseudomonadati</taxon>
        <taxon>Pseudomonadota</taxon>
        <taxon>Gammaproteobacteria</taxon>
        <taxon>Moraxellales</taxon>
        <taxon>Moraxellaceae</taxon>
        <taxon>Acinetobacter</taxon>
    </lineage>
</organism>
<dbReference type="EMBL" id="LUAW01000001">
    <property type="protein sequence ID" value="KYQ73611.1"/>
    <property type="molecule type" value="Genomic_DNA"/>
</dbReference>
<keyword evidence="3" id="KW-1185">Reference proteome</keyword>
<accession>A0A151Y6E2</accession>
<dbReference type="RefSeq" id="WP_067665156.1">
    <property type="nucleotide sequence ID" value="NZ_CBCSIK010000001.1"/>
</dbReference>
<evidence type="ECO:0000313" key="3">
    <source>
        <dbReference type="Proteomes" id="UP000076276"/>
    </source>
</evidence>
<name>A0A151Y6E2_9GAMM</name>
<evidence type="ECO:0000256" key="1">
    <source>
        <dbReference type="SAM" id="Phobius"/>
    </source>
</evidence>
<keyword evidence="1" id="KW-1133">Transmembrane helix</keyword>
<keyword evidence="1" id="KW-0812">Transmembrane</keyword>
<reference evidence="2 3" key="1">
    <citation type="submission" date="2016-03" db="EMBL/GenBank/DDBJ databases">
        <title>Acinetobacter genomospecies 28 strain ANC 4149.</title>
        <authorList>
            <person name="Radolfova-Krizova L."/>
            <person name="Nemec A."/>
        </authorList>
    </citation>
    <scope>NUCLEOTIDE SEQUENCE [LARGE SCALE GENOMIC DNA]</scope>
    <source>
        <strain evidence="2 3">ANC 4149</strain>
    </source>
</reference>
<sequence>MIQDYLSIYPQALWVQITQQQMLLRSSSHDILAQEICPISFDYSDSFALNYPLAEQHFAQLLQQANLKWHDFGQPIVFIQLMDRTEMRSDGIEIQAIREMALSANARIVQIFLKDGEAIEHEKLPAQASHTFRLLMIGLIVLYLIALAAVLSLEKASPSL</sequence>